<dbReference type="Proteomes" id="UP000245119">
    <property type="component" value="Linkage Group LG5"/>
</dbReference>
<dbReference type="SUPFAM" id="SSF55486">
    <property type="entry name" value="Metalloproteases ('zincins'), catalytic domain"/>
    <property type="match status" value="1"/>
</dbReference>
<evidence type="ECO:0000313" key="6">
    <source>
        <dbReference type="EMBL" id="PVD30418.1"/>
    </source>
</evidence>
<keyword evidence="3" id="KW-0378">Hydrolase</keyword>
<dbReference type="GO" id="GO:0031012">
    <property type="term" value="C:extracellular matrix"/>
    <property type="evidence" value="ECO:0007669"/>
    <property type="project" value="InterPro"/>
</dbReference>
<dbReference type="InterPro" id="IPR001818">
    <property type="entry name" value="Pept_M10_metallopeptidase"/>
</dbReference>
<comment type="caution">
    <text evidence="6">The sequence shown here is derived from an EMBL/GenBank/DDBJ whole genome shotgun (WGS) entry which is preliminary data.</text>
</comment>
<keyword evidence="4" id="KW-0862">Zinc</keyword>
<dbReference type="GO" id="GO:0008270">
    <property type="term" value="F:zinc ion binding"/>
    <property type="evidence" value="ECO:0007669"/>
    <property type="project" value="InterPro"/>
</dbReference>
<dbReference type="InterPro" id="IPR024079">
    <property type="entry name" value="MetalloPept_cat_dom_sf"/>
</dbReference>
<accession>A0A2T7PAI0</accession>
<protein>
    <recommendedName>
        <fullName evidence="5">Peptidase M10 metallopeptidase domain-containing protein</fullName>
    </recommendedName>
</protein>
<evidence type="ECO:0000259" key="5">
    <source>
        <dbReference type="Pfam" id="PF00413"/>
    </source>
</evidence>
<evidence type="ECO:0000256" key="2">
    <source>
        <dbReference type="ARBA" id="ARBA00022723"/>
    </source>
</evidence>
<evidence type="ECO:0000313" key="7">
    <source>
        <dbReference type="Proteomes" id="UP000245119"/>
    </source>
</evidence>
<feature type="domain" description="Peptidase M10 metallopeptidase" evidence="5">
    <location>
        <begin position="3"/>
        <end position="65"/>
    </location>
</feature>
<dbReference type="Pfam" id="PF00413">
    <property type="entry name" value="Peptidase_M10"/>
    <property type="match status" value="1"/>
</dbReference>
<keyword evidence="7" id="KW-1185">Reference proteome</keyword>
<dbReference type="Gene3D" id="3.40.390.10">
    <property type="entry name" value="Collagenase (Catalytic Domain)"/>
    <property type="match status" value="1"/>
</dbReference>
<organism evidence="6 7">
    <name type="scientific">Pomacea canaliculata</name>
    <name type="common">Golden apple snail</name>
    <dbReference type="NCBI Taxonomy" id="400727"/>
    <lineage>
        <taxon>Eukaryota</taxon>
        <taxon>Metazoa</taxon>
        <taxon>Spiralia</taxon>
        <taxon>Lophotrochozoa</taxon>
        <taxon>Mollusca</taxon>
        <taxon>Gastropoda</taxon>
        <taxon>Caenogastropoda</taxon>
        <taxon>Architaenioglossa</taxon>
        <taxon>Ampullarioidea</taxon>
        <taxon>Ampullariidae</taxon>
        <taxon>Pomacea</taxon>
    </lineage>
</organism>
<keyword evidence="2" id="KW-0479">Metal-binding</keyword>
<reference evidence="6 7" key="1">
    <citation type="submission" date="2018-04" db="EMBL/GenBank/DDBJ databases">
        <title>The genome of golden apple snail Pomacea canaliculata provides insight into stress tolerance and invasive adaptation.</title>
        <authorList>
            <person name="Liu C."/>
            <person name="Liu B."/>
            <person name="Ren Y."/>
            <person name="Zhang Y."/>
            <person name="Wang H."/>
            <person name="Li S."/>
            <person name="Jiang F."/>
            <person name="Yin L."/>
            <person name="Zhang G."/>
            <person name="Qian W."/>
            <person name="Fan W."/>
        </authorList>
    </citation>
    <scope>NUCLEOTIDE SEQUENCE [LARGE SCALE GENOMIC DNA]</scope>
    <source>
        <strain evidence="6">SZHN2017</strain>
        <tissue evidence="6">Muscle</tissue>
    </source>
</reference>
<keyword evidence="1" id="KW-0645">Protease</keyword>
<gene>
    <name evidence="6" type="ORF">C0Q70_09684</name>
</gene>
<evidence type="ECO:0000256" key="3">
    <source>
        <dbReference type="ARBA" id="ARBA00022801"/>
    </source>
</evidence>
<dbReference type="GO" id="GO:0006508">
    <property type="term" value="P:proteolysis"/>
    <property type="evidence" value="ECO:0007669"/>
    <property type="project" value="UniProtKB-KW"/>
</dbReference>
<evidence type="ECO:0000256" key="1">
    <source>
        <dbReference type="ARBA" id="ARBA00022670"/>
    </source>
</evidence>
<dbReference type="EMBL" id="PZQS01000005">
    <property type="protein sequence ID" value="PVD30418.1"/>
    <property type="molecule type" value="Genomic_DNA"/>
</dbReference>
<proteinExistence type="predicted"/>
<name>A0A2T7PAI0_POMCA</name>
<sequence length="69" mass="7994">MFNKEVIRWRLLTTGYSTRIPPEDQRATIDLAFRMWSEVIPLRFIEDTTSDINSVDIEVAFGRGACMNV</sequence>
<dbReference type="AlphaFoldDB" id="A0A2T7PAI0"/>
<dbReference type="OrthoDB" id="406838at2759"/>
<dbReference type="GO" id="GO:0004222">
    <property type="term" value="F:metalloendopeptidase activity"/>
    <property type="evidence" value="ECO:0007669"/>
    <property type="project" value="InterPro"/>
</dbReference>
<evidence type="ECO:0000256" key="4">
    <source>
        <dbReference type="ARBA" id="ARBA00022833"/>
    </source>
</evidence>